<dbReference type="KEGG" id="drg:H9K76_18860"/>
<evidence type="ECO:0000256" key="3">
    <source>
        <dbReference type="ARBA" id="ARBA00023163"/>
    </source>
</evidence>
<dbReference type="Pfam" id="PF07702">
    <property type="entry name" value="UTRA"/>
    <property type="match status" value="1"/>
</dbReference>
<dbReference type="InterPro" id="IPR011663">
    <property type="entry name" value="UTRA"/>
</dbReference>
<sequence>MNAELAPTIAASHPVLDREASTPLWIQFRDVLRARILGGELEIEARLPTEAEFGEQFGISRIVVREALADLVRSGLIYKIRGQGAFVATRERDEDFVSTVLGFSDEMARKGMTVRTQVLEQTLRAPSAQEARALELKEGDSVVALKRLRSVDGELRLLVETALPADLAPGLHRARLENRSLYDILKRQYGLRIVRAERWIDAVMPDETTRQLLEISDHEPLLRIESIAYGANGRPVEHYRALHRCQSNRLHVKTTA</sequence>
<dbReference type="Gene3D" id="1.10.10.10">
    <property type="entry name" value="Winged helix-like DNA-binding domain superfamily/Winged helix DNA-binding domain"/>
    <property type="match status" value="1"/>
</dbReference>
<organism evidence="5 6">
    <name type="scientific">Diaphorobacter ruginosibacter</name>
    <dbReference type="NCBI Taxonomy" id="1715720"/>
    <lineage>
        <taxon>Bacteria</taxon>
        <taxon>Pseudomonadati</taxon>
        <taxon>Pseudomonadota</taxon>
        <taxon>Betaproteobacteria</taxon>
        <taxon>Burkholderiales</taxon>
        <taxon>Comamonadaceae</taxon>
        <taxon>Diaphorobacter</taxon>
    </lineage>
</organism>
<dbReference type="SMART" id="SM00345">
    <property type="entry name" value="HTH_GNTR"/>
    <property type="match status" value="1"/>
</dbReference>
<dbReference type="SUPFAM" id="SSF64288">
    <property type="entry name" value="Chorismate lyase-like"/>
    <property type="match status" value="1"/>
</dbReference>
<dbReference type="SUPFAM" id="SSF46785">
    <property type="entry name" value="Winged helix' DNA-binding domain"/>
    <property type="match status" value="1"/>
</dbReference>
<dbReference type="EMBL" id="CP060714">
    <property type="protein sequence ID" value="QNN56568.1"/>
    <property type="molecule type" value="Genomic_DNA"/>
</dbReference>
<dbReference type="GO" id="GO:0003677">
    <property type="term" value="F:DNA binding"/>
    <property type="evidence" value="ECO:0007669"/>
    <property type="project" value="UniProtKB-KW"/>
</dbReference>
<dbReference type="PANTHER" id="PTHR44846:SF1">
    <property type="entry name" value="MANNOSYL-D-GLYCERATE TRANSPORT_METABOLISM SYSTEM REPRESSOR MNGR-RELATED"/>
    <property type="match status" value="1"/>
</dbReference>
<reference evidence="5 6" key="1">
    <citation type="submission" date="2020-08" db="EMBL/GenBank/DDBJ databases">
        <title>Genome sequence of Diaphorobacter ruginosibacter DSM 27467T.</title>
        <authorList>
            <person name="Hyun D.-W."/>
            <person name="Bae J.-W."/>
        </authorList>
    </citation>
    <scope>NUCLEOTIDE SEQUENCE [LARGE SCALE GENOMIC DNA]</scope>
    <source>
        <strain evidence="5 6">DSM 27467</strain>
    </source>
</reference>
<keyword evidence="2" id="KW-0238">DNA-binding</keyword>
<dbReference type="GO" id="GO:0045892">
    <property type="term" value="P:negative regulation of DNA-templated transcription"/>
    <property type="evidence" value="ECO:0007669"/>
    <property type="project" value="TreeGrafter"/>
</dbReference>
<evidence type="ECO:0000256" key="2">
    <source>
        <dbReference type="ARBA" id="ARBA00023125"/>
    </source>
</evidence>
<accession>A0A7G9RLU3</accession>
<keyword evidence="3" id="KW-0804">Transcription</keyword>
<keyword evidence="6" id="KW-1185">Reference proteome</keyword>
<evidence type="ECO:0000313" key="6">
    <source>
        <dbReference type="Proteomes" id="UP000515811"/>
    </source>
</evidence>
<dbReference type="AlphaFoldDB" id="A0A7G9RLU3"/>
<dbReference type="InterPro" id="IPR028978">
    <property type="entry name" value="Chorismate_lyase_/UTRA_dom_sf"/>
</dbReference>
<dbReference type="RefSeq" id="WP_187596834.1">
    <property type="nucleotide sequence ID" value="NZ_CP060714.1"/>
</dbReference>
<dbReference type="Pfam" id="PF00392">
    <property type="entry name" value="GntR"/>
    <property type="match status" value="1"/>
</dbReference>
<protein>
    <submittedName>
        <fullName evidence="5">GntR family transcriptional regulator</fullName>
    </submittedName>
</protein>
<name>A0A7G9RLU3_9BURK</name>
<evidence type="ECO:0000313" key="5">
    <source>
        <dbReference type="EMBL" id="QNN56568.1"/>
    </source>
</evidence>
<feature type="domain" description="HTH gntR-type" evidence="4">
    <location>
        <begin position="22"/>
        <end position="90"/>
    </location>
</feature>
<dbReference type="PRINTS" id="PR00035">
    <property type="entry name" value="HTHGNTR"/>
</dbReference>
<gene>
    <name evidence="5" type="ORF">H9K76_18860</name>
</gene>
<dbReference type="PANTHER" id="PTHR44846">
    <property type="entry name" value="MANNOSYL-D-GLYCERATE TRANSPORT/METABOLISM SYSTEM REPRESSOR MNGR-RELATED"/>
    <property type="match status" value="1"/>
</dbReference>
<keyword evidence="1" id="KW-0805">Transcription regulation</keyword>
<proteinExistence type="predicted"/>
<dbReference type="InterPro" id="IPR036388">
    <property type="entry name" value="WH-like_DNA-bd_sf"/>
</dbReference>
<evidence type="ECO:0000259" key="4">
    <source>
        <dbReference type="PROSITE" id="PS50949"/>
    </source>
</evidence>
<dbReference type="Proteomes" id="UP000515811">
    <property type="component" value="Chromosome"/>
</dbReference>
<dbReference type="InterPro" id="IPR036390">
    <property type="entry name" value="WH_DNA-bd_sf"/>
</dbReference>
<dbReference type="GO" id="GO:0003700">
    <property type="term" value="F:DNA-binding transcription factor activity"/>
    <property type="evidence" value="ECO:0007669"/>
    <property type="project" value="InterPro"/>
</dbReference>
<dbReference type="Gene3D" id="3.40.1410.10">
    <property type="entry name" value="Chorismate lyase-like"/>
    <property type="match status" value="1"/>
</dbReference>
<dbReference type="SMART" id="SM00866">
    <property type="entry name" value="UTRA"/>
    <property type="match status" value="1"/>
</dbReference>
<evidence type="ECO:0000256" key="1">
    <source>
        <dbReference type="ARBA" id="ARBA00023015"/>
    </source>
</evidence>
<dbReference type="CDD" id="cd07377">
    <property type="entry name" value="WHTH_GntR"/>
    <property type="match status" value="1"/>
</dbReference>
<dbReference type="PROSITE" id="PS50949">
    <property type="entry name" value="HTH_GNTR"/>
    <property type="match status" value="1"/>
</dbReference>
<dbReference type="InterPro" id="IPR050679">
    <property type="entry name" value="Bact_HTH_transcr_reg"/>
</dbReference>
<dbReference type="InterPro" id="IPR000524">
    <property type="entry name" value="Tscrpt_reg_HTH_GntR"/>
</dbReference>